<dbReference type="VEuPathDB" id="VectorBase:GAUT031319"/>
<accession>A0A1A9VAT7</accession>
<protein>
    <submittedName>
        <fullName evidence="1">Uncharacterized protein</fullName>
    </submittedName>
</protein>
<dbReference type="STRING" id="7395.A0A1A9VAT7"/>
<dbReference type="AlphaFoldDB" id="A0A1A9VAT7"/>
<evidence type="ECO:0000313" key="2">
    <source>
        <dbReference type="Proteomes" id="UP000078200"/>
    </source>
</evidence>
<sequence length="154" mass="17218">MNTYLLEKDSIDSCQCGFRAMHSYLTALTKITDDIDAFSKDSVDRDALYAKLKRMYCSEAYSLIFSGQIVGCQVLRVLQLQEVFAKDKADVQLYQSGCIHGFGAGVNMKSQNIMNENNADVETYGEGGNIDIKFVPDNGNDYIDESESSVERHI</sequence>
<dbReference type="Proteomes" id="UP000078200">
    <property type="component" value="Unassembled WGS sequence"/>
</dbReference>
<evidence type="ECO:0000313" key="1">
    <source>
        <dbReference type="EnsemblMetazoa" id="GAUT031319-PA"/>
    </source>
</evidence>
<reference evidence="1" key="1">
    <citation type="submission" date="2020-05" db="UniProtKB">
        <authorList>
            <consortium name="EnsemblMetazoa"/>
        </authorList>
    </citation>
    <scope>IDENTIFICATION</scope>
    <source>
        <strain evidence="1">TTRI</strain>
    </source>
</reference>
<organism evidence="1 2">
    <name type="scientific">Glossina austeni</name>
    <name type="common">Savannah tsetse fly</name>
    <dbReference type="NCBI Taxonomy" id="7395"/>
    <lineage>
        <taxon>Eukaryota</taxon>
        <taxon>Metazoa</taxon>
        <taxon>Ecdysozoa</taxon>
        <taxon>Arthropoda</taxon>
        <taxon>Hexapoda</taxon>
        <taxon>Insecta</taxon>
        <taxon>Pterygota</taxon>
        <taxon>Neoptera</taxon>
        <taxon>Endopterygota</taxon>
        <taxon>Diptera</taxon>
        <taxon>Brachycera</taxon>
        <taxon>Muscomorpha</taxon>
        <taxon>Hippoboscoidea</taxon>
        <taxon>Glossinidae</taxon>
        <taxon>Glossina</taxon>
    </lineage>
</organism>
<proteinExistence type="predicted"/>
<dbReference type="EnsemblMetazoa" id="GAUT031319-RA">
    <property type="protein sequence ID" value="GAUT031319-PA"/>
    <property type="gene ID" value="GAUT031319"/>
</dbReference>
<name>A0A1A9VAT7_GLOAU</name>
<keyword evidence="2" id="KW-1185">Reference proteome</keyword>